<reference evidence="2" key="2">
    <citation type="submission" date="2013-03" db="EMBL/GenBank/DDBJ databases">
        <authorList>
            <person name="Lai Q."/>
            <person name="Shao Z."/>
        </authorList>
    </citation>
    <scope>NUCLEOTIDE SEQUENCE</scope>
    <source>
        <strain evidence="2">W11-5</strain>
    </source>
</reference>
<reference evidence="2 3" key="1">
    <citation type="journal article" date="2012" name="J. Bacteriol.">
        <title>Genome sequence of an alkane-degrading bacterium, Alcanivorax pacificus type strain W11-5, isolated from deep sea sediment.</title>
        <authorList>
            <person name="Lai Q."/>
            <person name="Shao Z."/>
        </authorList>
    </citation>
    <scope>NUCLEOTIDE SEQUENCE [LARGE SCALE GENOMIC DNA]</scope>
    <source>
        <strain evidence="2 3">W11-5</strain>
    </source>
</reference>
<dbReference type="KEGG" id="apac:S7S_03490"/>
<dbReference type="GO" id="GO:0006313">
    <property type="term" value="P:DNA transposition"/>
    <property type="evidence" value="ECO:0007669"/>
    <property type="project" value="InterPro"/>
</dbReference>
<dbReference type="InterPro" id="IPR036388">
    <property type="entry name" value="WH-like_DNA-bd_sf"/>
</dbReference>
<dbReference type="HOGENOM" id="CLU_113764_6_1_6"/>
<dbReference type="KEGG" id="apac:S7S_07035"/>
<dbReference type="SUPFAM" id="SSF48295">
    <property type="entry name" value="TrpR-like"/>
    <property type="match status" value="1"/>
</dbReference>
<keyword evidence="3" id="KW-1185">Reference proteome</keyword>
<name>A0A0B4XMS1_9GAMM</name>
<evidence type="ECO:0000313" key="2">
    <source>
        <dbReference type="EMBL" id="AJD47823.1"/>
    </source>
</evidence>
<dbReference type="Pfam" id="PF01527">
    <property type="entry name" value="HTH_Tnp_1"/>
    <property type="match status" value="1"/>
</dbReference>
<proteinExistence type="predicted"/>
<dbReference type="GO" id="GO:0004803">
    <property type="term" value="F:transposase activity"/>
    <property type="evidence" value="ECO:0007669"/>
    <property type="project" value="InterPro"/>
</dbReference>
<dbReference type="OrthoDB" id="9800877at2"/>
<dbReference type="GO" id="GO:0043565">
    <property type="term" value="F:sequence-specific DNA binding"/>
    <property type="evidence" value="ECO:0007669"/>
    <property type="project" value="InterPro"/>
</dbReference>
<evidence type="ECO:0000313" key="1">
    <source>
        <dbReference type="EMBL" id="AJD47120.1"/>
    </source>
</evidence>
<evidence type="ECO:0000313" key="3">
    <source>
        <dbReference type="Proteomes" id="UP000006764"/>
    </source>
</evidence>
<dbReference type="NCBIfam" id="NF047595">
    <property type="entry name" value="IS66_ISRel24_TnpA"/>
    <property type="match status" value="1"/>
</dbReference>
<dbReference type="EMBL" id="CP004387">
    <property type="protein sequence ID" value="AJD47823.1"/>
    <property type="molecule type" value="Genomic_DNA"/>
</dbReference>
<organism evidence="2 3">
    <name type="scientific">Isoalcanivorax pacificus W11-5</name>
    <dbReference type="NCBI Taxonomy" id="391936"/>
    <lineage>
        <taxon>Bacteria</taxon>
        <taxon>Pseudomonadati</taxon>
        <taxon>Pseudomonadota</taxon>
        <taxon>Gammaproteobacteria</taxon>
        <taxon>Oceanospirillales</taxon>
        <taxon>Alcanivoracaceae</taxon>
        <taxon>Isoalcanivorax</taxon>
    </lineage>
</organism>
<gene>
    <name evidence="1" type="ORF">S7S_03490</name>
    <name evidence="2" type="ORF">S7S_07035</name>
</gene>
<accession>A0A0B4XMS1</accession>
<dbReference type="EMBL" id="CP004387">
    <property type="protein sequence ID" value="AJD47120.1"/>
    <property type="molecule type" value="Genomic_DNA"/>
</dbReference>
<dbReference type="RefSeq" id="WP_052269201.1">
    <property type="nucleotide sequence ID" value="NZ_CP004387.1"/>
</dbReference>
<dbReference type="InterPro" id="IPR002514">
    <property type="entry name" value="Transposase_8"/>
</dbReference>
<protein>
    <submittedName>
        <fullName evidence="2">Transposase is3/is911 family protein</fullName>
    </submittedName>
</protein>
<dbReference type="AlphaFoldDB" id="A0A0B4XMS1"/>
<dbReference type="InterPro" id="IPR010921">
    <property type="entry name" value="Trp_repressor/repl_initiator"/>
</dbReference>
<dbReference type="STRING" id="391936.S7S_03490"/>
<dbReference type="Proteomes" id="UP000006764">
    <property type="component" value="Chromosome"/>
</dbReference>
<dbReference type="Gene3D" id="1.10.10.10">
    <property type="entry name" value="Winged helix-like DNA-binding domain superfamily/Winged helix DNA-binding domain"/>
    <property type="match status" value="1"/>
</dbReference>
<sequence>MSEMLPAKTPAKRRRYSPEFKARILQECQAPEASVANVALRYGLNTNLIHKWRRAAEVSSKPPAESKFIPVPMPMPPPSASSVAEVVFELPGVTVRWPLAQIERALPWLRTLTP</sequence>